<dbReference type="RefSeq" id="XP_007319442.1">
    <property type="nucleotide sequence ID" value="XM_007319380.1"/>
</dbReference>
<dbReference type="AlphaFoldDB" id="F8NYK9"/>
<dbReference type="Proteomes" id="UP000008064">
    <property type="component" value="Unassembled WGS sequence"/>
</dbReference>
<sequence>MQATLSQGAVYNDRYFKEILVAFSSAPIYPAYVCLSTEDNPTPPEILPNPKFYLFFSNTLGAIDGTHIEKSHKTAWHAALSICVSFMYWWAGRVLHMMPHSLTMHTGTTCALQKGSII</sequence>
<proteinExistence type="predicted"/>
<dbReference type="OrthoDB" id="2686916at2759"/>
<evidence type="ECO:0000313" key="2">
    <source>
        <dbReference type="Proteomes" id="UP000008064"/>
    </source>
</evidence>
<reference evidence="2" key="1">
    <citation type="journal article" date="2011" name="Science">
        <title>The plant cell wall-decomposing machinery underlies the functional diversity of forest fungi.</title>
        <authorList>
            <person name="Eastwood D.C."/>
            <person name="Floudas D."/>
            <person name="Binder M."/>
            <person name="Majcherczyk A."/>
            <person name="Schneider P."/>
            <person name="Aerts A."/>
            <person name="Asiegbu F.O."/>
            <person name="Baker S.E."/>
            <person name="Barry K."/>
            <person name="Bendiksby M."/>
            <person name="Blumentritt M."/>
            <person name="Coutinho P.M."/>
            <person name="Cullen D."/>
            <person name="de Vries R.P."/>
            <person name="Gathman A."/>
            <person name="Goodell B."/>
            <person name="Henrissat B."/>
            <person name="Ihrmark K."/>
            <person name="Kauserud H."/>
            <person name="Kohler A."/>
            <person name="LaButti K."/>
            <person name="Lapidus A."/>
            <person name="Lavin J.L."/>
            <person name="Lee Y.-H."/>
            <person name="Lindquist E."/>
            <person name="Lilly W."/>
            <person name="Lucas S."/>
            <person name="Morin E."/>
            <person name="Murat C."/>
            <person name="Oguiza J.A."/>
            <person name="Park J."/>
            <person name="Pisabarro A.G."/>
            <person name="Riley R."/>
            <person name="Rosling A."/>
            <person name="Salamov A."/>
            <person name="Schmidt O."/>
            <person name="Schmutz J."/>
            <person name="Skrede I."/>
            <person name="Stenlid J."/>
            <person name="Wiebenga A."/>
            <person name="Xie X."/>
            <person name="Kuees U."/>
            <person name="Hibbett D.S."/>
            <person name="Hoffmeister D."/>
            <person name="Hoegberg N."/>
            <person name="Martin F."/>
            <person name="Grigoriev I.V."/>
            <person name="Watkinson S.C."/>
        </authorList>
    </citation>
    <scope>NUCLEOTIDE SEQUENCE [LARGE SCALE GENOMIC DNA]</scope>
    <source>
        <strain evidence="2">S7.9</strain>
    </source>
</reference>
<dbReference type="KEGG" id="sla:SERLADRAFT_438992"/>
<organism evidence="2">
    <name type="scientific">Serpula lacrymans var. lacrymans (strain S7.9)</name>
    <name type="common">Dry rot fungus</name>
    <dbReference type="NCBI Taxonomy" id="578457"/>
    <lineage>
        <taxon>Eukaryota</taxon>
        <taxon>Fungi</taxon>
        <taxon>Dikarya</taxon>
        <taxon>Basidiomycota</taxon>
        <taxon>Agaricomycotina</taxon>
        <taxon>Agaricomycetes</taxon>
        <taxon>Agaricomycetidae</taxon>
        <taxon>Boletales</taxon>
        <taxon>Coniophorineae</taxon>
        <taxon>Serpulaceae</taxon>
        <taxon>Serpula</taxon>
    </lineage>
</organism>
<dbReference type="EMBL" id="GL945435">
    <property type="protein sequence ID" value="EGO23680.1"/>
    <property type="molecule type" value="Genomic_DNA"/>
</dbReference>
<gene>
    <name evidence="1" type="ORF">SERLADRAFT_438992</name>
</gene>
<dbReference type="GeneID" id="18815129"/>
<protein>
    <submittedName>
        <fullName evidence="1">Uncharacterized protein</fullName>
    </submittedName>
</protein>
<evidence type="ECO:0000313" key="1">
    <source>
        <dbReference type="EMBL" id="EGO23680.1"/>
    </source>
</evidence>
<dbReference type="HOGENOM" id="CLU_2074569_0_0_1"/>
<name>F8NYK9_SERL9</name>
<accession>F8NYK9</accession>